<name>A0A432DUC9_9FLAO</name>
<evidence type="ECO:0000313" key="2">
    <source>
        <dbReference type="EMBL" id="RTZ46681.1"/>
    </source>
</evidence>
<keyword evidence="1" id="KW-1133">Transmembrane helix</keyword>
<organism evidence="2 3">
    <name type="scientific">Chryseobacterium arthrosphaerae</name>
    <dbReference type="NCBI Taxonomy" id="651561"/>
    <lineage>
        <taxon>Bacteria</taxon>
        <taxon>Pseudomonadati</taxon>
        <taxon>Bacteroidota</taxon>
        <taxon>Flavobacteriia</taxon>
        <taxon>Flavobacteriales</taxon>
        <taxon>Weeksellaceae</taxon>
        <taxon>Chryseobacterium group</taxon>
        <taxon>Chryseobacterium</taxon>
    </lineage>
</organism>
<evidence type="ECO:0000313" key="3">
    <source>
        <dbReference type="Proteomes" id="UP000276953"/>
    </source>
</evidence>
<gene>
    <name evidence="2" type="ORF">EJ377_22055</name>
</gene>
<dbReference type="EMBL" id="RYFC01000003">
    <property type="protein sequence ID" value="RTZ46681.1"/>
    <property type="molecule type" value="Genomic_DNA"/>
</dbReference>
<protein>
    <submittedName>
        <fullName evidence="2">Uncharacterized protein</fullName>
    </submittedName>
</protein>
<accession>A0A432DUC9</accession>
<keyword evidence="1" id="KW-0812">Transmembrane</keyword>
<reference evidence="2 3" key="1">
    <citation type="submission" date="2018-12" db="EMBL/GenBank/DDBJ databases">
        <title>Draft Genome Sequence of Chryseobacterium arthrosphaerae strain ED882-96 Isolated from the Blood of a Patient with Liver Cirrhosis in Taiwan.</title>
        <authorList>
            <person name="Lin J.-N."/>
            <person name="Lai C.-H."/>
            <person name="Yang C.-H."/>
            <person name="Huang Y.-H."/>
        </authorList>
    </citation>
    <scope>NUCLEOTIDE SEQUENCE [LARGE SCALE GENOMIC DNA]</scope>
    <source>
        <strain evidence="2 3">ED882-96</strain>
    </source>
</reference>
<proteinExistence type="predicted"/>
<comment type="caution">
    <text evidence="2">The sequence shown here is derived from an EMBL/GenBank/DDBJ whole genome shotgun (WGS) entry which is preliminary data.</text>
</comment>
<dbReference type="AlphaFoldDB" id="A0A432DUC9"/>
<feature type="transmembrane region" description="Helical" evidence="1">
    <location>
        <begin position="191"/>
        <end position="208"/>
    </location>
</feature>
<evidence type="ECO:0000256" key="1">
    <source>
        <dbReference type="SAM" id="Phobius"/>
    </source>
</evidence>
<sequence length="221" mass="25083">MHTYDYKYGAGYTGKNKYLIAFHKAANALINFGAGGNLKGLEDSKEIITVRGDQIKMNESAYFDYETNNIHWLPTQGLDVDEDGEGELTPTAILDHEMDHGLEFLTNSKQFFKNLRTPDKKYSNAEEKRAITGDEQKTARKLGLISGKEKTRDNHNKGRLYQTAGVNTTKVKPTEIQEVVIKVKRKITMKVLNKLLFSILLLAFFLVANNKREKYSISICI</sequence>
<dbReference type="Proteomes" id="UP000276953">
    <property type="component" value="Unassembled WGS sequence"/>
</dbReference>
<keyword evidence="1" id="KW-0472">Membrane</keyword>